<evidence type="ECO:0000313" key="5">
    <source>
        <dbReference type="Proteomes" id="UP001432322"/>
    </source>
</evidence>
<dbReference type="Gene3D" id="2.40.160.210">
    <property type="entry name" value="Acyl-CoA thioesterase, double hotdog domain"/>
    <property type="match status" value="1"/>
</dbReference>
<dbReference type="GO" id="GO:0006637">
    <property type="term" value="P:acyl-CoA metabolic process"/>
    <property type="evidence" value="ECO:0007669"/>
    <property type="project" value="InterPro"/>
</dbReference>
<dbReference type="Pfam" id="PF13622">
    <property type="entry name" value="4HBT_3"/>
    <property type="match status" value="1"/>
</dbReference>
<dbReference type="AlphaFoldDB" id="A0AAV5W5A6"/>
<keyword evidence="5" id="KW-1185">Reference proteome</keyword>
<evidence type="ECO:0000259" key="3">
    <source>
        <dbReference type="Pfam" id="PF13622"/>
    </source>
</evidence>
<organism evidence="4 5">
    <name type="scientific">Pristionchus fissidentatus</name>
    <dbReference type="NCBI Taxonomy" id="1538716"/>
    <lineage>
        <taxon>Eukaryota</taxon>
        <taxon>Metazoa</taxon>
        <taxon>Ecdysozoa</taxon>
        <taxon>Nematoda</taxon>
        <taxon>Chromadorea</taxon>
        <taxon>Rhabditida</taxon>
        <taxon>Rhabditina</taxon>
        <taxon>Diplogasteromorpha</taxon>
        <taxon>Diplogasteroidea</taxon>
        <taxon>Neodiplogasteridae</taxon>
        <taxon>Pristionchus</taxon>
    </lineage>
</organism>
<proteinExistence type="inferred from homology"/>
<dbReference type="GO" id="GO:0009062">
    <property type="term" value="P:fatty acid catabolic process"/>
    <property type="evidence" value="ECO:0007669"/>
    <property type="project" value="TreeGrafter"/>
</dbReference>
<dbReference type="SUPFAM" id="SSF54637">
    <property type="entry name" value="Thioesterase/thiol ester dehydrase-isomerase"/>
    <property type="match status" value="1"/>
</dbReference>
<dbReference type="InterPro" id="IPR029069">
    <property type="entry name" value="HotDog_dom_sf"/>
</dbReference>
<sequence length="109" mass="11719">MDSLIAPPTIANYFKVNIVDEDTCRSSPPFIGGPTDAGRTFGGIAVSQAVNALTTLHPHVSPHTVNYKFISPVQSSVPIEFRLAHFGDGIVSLISAYQNEKLVGMAHLR</sequence>
<dbReference type="Proteomes" id="UP001432322">
    <property type="component" value="Unassembled WGS sequence"/>
</dbReference>
<accession>A0AAV5W5A6</accession>
<feature type="non-terminal residue" evidence="4">
    <location>
        <position position="109"/>
    </location>
</feature>
<gene>
    <name evidence="4" type="ORF">PFISCL1PPCAC_18658</name>
</gene>
<feature type="domain" description="Acyl-CoA thioesterase-like N-terminal HotDog" evidence="3">
    <location>
        <begin position="35"/>
        <end position="84"/>
    </location>
</feature>
<protein>
    <recommendedName>
        <fullName evidence="3">Acyl-CoA thioesterase-like N-terminal HotDog domain-containing protein</fullName>
    </recommendedName>
</protein>
<dbReference type="InterPro" id="IPR049449">
    <property type="entry name" value="TesB_ACOT8-like_N"/>
</dbReference>
<keyword evidence="2" id="KW-0378">Hydrolase</keyword>
<comment type="similarity">
    <text evidence="1">Belongs to the C/M/P thioester hydrolase family.</text>
</comment>
<evidence type="ECO:0000256" key="1">
    <source>
        <dbReference type="ARBA" id="ARBA00006538"/>
    </source>
</evidence>
<dbReference type="EMBL" id="BTSY01000005">
    <property type="protein sequence ID" value="GMT27361.1"/>
    <property type="molecule type" value="Genomic_DNA"/>
</dbReference>
<dbReference type="PANTHER" id="PTHR11066:SF48">
    <property type="entry name" value="ACYL-COA THIOESTERASE II"/>
    <property type="match status" value="1"/>
</dbReference>
<dbReference type="PANTHER" id="PTHR11066">
    <property type="entry name" value="ACYL-COA THIOESTERASE"/>
    <property type="match status" value="1"/>
</dbReference>
<dbReference type="InterPro" id="IPR003703">
    <property type="entry name" value="Acyl_CoA_thio"/>
</dbReference>
<name>A0AAV5W5A6_9BILA</name>
<evidence type="ECO:0000313" key="4">
    <source>
        <dbReference type="EMBL" id="GMT27361.1"/>
    </source>
</evidence>
<evidence type="ECO:0000256" key="2">
    <source>
        <dbReference type="ARBA" id="ARBA00022801"/>
    </source>
</evidence>
<dbReference type="GO" id="GO:0005782">
    <property type="term" value="C:peroxisomal matrix"/>
    <property type="evidence" value="ECO:0007669"/>
    <property type="project" value="TreeGrafter"/>
</dbReference>
<comment type="caution">
    <text evidence="4">The sequence shown here is derived from an EMBL/GenBank/DDBJ whole genome shotgun (WGS) entry which is preliminary data.</text>
</comment>
<dbReference type="InterPro" id="IPR042171">
    <property type="entry name" value="Acyl-CoA_hotdog"/>
</dbReference>
<reference evidence="4" key="1">
    <citation type="submission" date="2023-10" db="EMBL/GenBank/DDBJ databases">
        <title>Genome assembly of Pristionchus species.</title>
        <authorList>
            <person name="Yoshida K."/>
            <person name="Sommer R.J."/>
        </authorList>
    </citation>
    <scope>NUCLEOTIDE SEQUENCE</scope>
    <source>
        <strain evidence="4">RS5133</strain>
    </source>
</reference>
<dbReference type="GO" id="GO:0047617">
    <property type="term" value="F:fatty acyl-CoA hydrolase activity"/>
    <property type="evidence" value="ECO:0007669"/>
    <property type="project" value="InterPro"/>
</dbReference>